<dbReference type="EMBL" id="QEKH01000002">
    <property type="protein sequence ID" value="PVY45584.1"/>
    <property type="molecule type" value="Genomic_DNA"/>
</dbReference>
<keyword evidence="3" id="KW-1185">Reference proteome</keyword>
<name>A0A2U1BA80_9BACT</name>
<dbReference type="Gene3D" id="3.20.20.80">
    <property type="entry name" value="Glycosidases"/>
    <property type="match status" value="1"/>
</dbReference>
<protein>
    <recommendedName>
        <fullName evidence="4">Cellulase (Glycosyl hydrolase family 5)</fullName>
    </recommendedName>
</protein>
<comment type="caution">
    <text evidence="2">The sequence shown here is derived from an EMBL/GenBank/DDBJ whole genome shotgun (WGS) entry which is preliminary data.</text>
</comment>
<dbReference type="Gene3D" id="2.60.40.10">
    <property type="entry name" value="Immunoglobulins"/>
    <property type="match status" value="1"/>
</dbReference>
<proteinExistence type="predicted"/>
<gene>
    <name evidence="2" type="ORF">C8D82_102156</name>
</gene>
<accession>A0A2U1BA80</accession>
<evidence type="ECO:0000313" key="2">
    <source>
        <dbReference type="EMBL" id="PVY45584.1"/>
    </source>
</evidence>
<organism evidence="2 3">
    <name type="scientific">Victivallis vadensis</name>
    <dbReference type="NCBI Taxonomy" id="172901"/>
    <lineage>
        <taxon>Bacteria</taxon>
        <taxon>Pseudomonadati</taxon>
        <taxon>Lentisphaerota</taxon>
        <taxon>Lentisphaeria</taxon>
        <taxon>Victivallales</taxon>
        <taxon>Victivallaceae</taxon>
        <taxon>Victivallis</taxon>
    </lineage>
</organism>
<keyword evidence="1" id="KW-0732">Signal</keyword>
<sequence>MRRISALFPTILSLAFLPLLNAAELTGVWKADGTNTPHSSPEAPGEAAVTVRFPGSAQLYREPDRATFRPSREAFEAAEFELEARVITDTPDPVRAWLFFKDKDGRWYQTIEEYRLAPGVWQKLSARLDRTGAVWRGVGHTATFDAMAATEFYAGGISVYGEEKREFTLEVRNAARTGKREPGKLALLDCHFPEQGEANALFQGRFRLLREFFNPFDPDEVTVDFEIKAPNGKLTRLPAFYSRDYERRLHHTRETATPIGQGFWEFRFTPPVPGEYRLRAVIADKTARETVTGSWKSFTALPSRRPGLVRASEKDPFFELGTGEFFFPVGLNIHTNTDRRSEFGFKFGQLPDRGTFDYDDYLEACGRGGINAVEIWMAGWTYAIEHDATRAGNYGVGRYNLEAAWKLDHIFEQARKNGIYLNLILDNHGRLSDRSDPEWQDNPINSTTPYAKANGGFLANPADFFRSEAAEKNDRKRARYIAARWGNAPNLMAVELWSEVDLTEDYWGRYNDGSAIRWAEKAAAFLQANSRPDLPVSIHFCSDYNNVRRFIKLFDNPSITHLAGDAYRSPQIHFVDHLRGYEQNMRYNKPQLITEFGGNPQGSSERQVLADIHSGLWSSLFVRLAGTPFLWWHDFVHLRNHYQHYLGFSRYLAGIDLRGKERVYFTPAVAVPANQQKYESLGLSLPAAAYGWIYNRNAMLEYPDDPNQFPETRPGSVTLAGHNLTGGVYLLRWFVPLTGECLPGELKLNVEAGKPVTFAVPSFRLDLAFKLEKTEAK</sequence>
<dbReference type="OrthoDB" id="9802444at2"/>
<dbReference type="Proteomes" id="UP000245959">
    <property type="component" value="Unassembled WGS sequence"/>
</dbReference>
<dbReference type="InterPro" id="IPR017853">
    <property type="entry name" value="GH"/>
</dbReference>
<reference evidence="2 3" key="1">
    <citation type="submission" date="2018-04" db="EMBL/GenBank/DDBJ databases">
        <title>Genomic Encyclopedia of Type Strains, Phase IV (KMG-IV): sequencing the most valuable type-strain genomes for metagenomic binning, comparative biology and taxonomic classification.</title>
        <authorList>
            <person name="Goeker M."/>
        </authorList>
    </citation>
    <scope>NUCLEOTIDE SEQUENCE [LARGE SCALE GENOMIC DNA]</scope>
    <source>
        <strain evidence="2 3">DSM 14823</strain>
    </source>
</reference>
<evidence type="ECO:0008006" key="4">
    <source>
        <dbReference type="Google" id="ProtNLM"/>
    </source>
</evidence>
<feature type="signal peptide" evidence="1">
    <location>
        <begin position="1"/>
        <end position="22"/>
    </location>
</feature>
<feature type="chain" id="PRO_5015408702" description="Cellulase (Glycosyl hydrolase family 5)" evidence="1">
    <location>
        <begin position="23"/>
        <end position="777"/>
    </location>
</feature>
<evidence type="ECO:0000256" key="1">
    <source>
        <dbReference type="SAM" id="SignalP"/>
    </source>
</evidence>
<dbReference type="GeneID" id="78293942"/>
<dbReference type="InterPro" id="IPR013783">
    <property type="entry name" value="Ig-like_fold"/>
</dbReference>
<evidence type="ECO:0000313" key="3">
    <source>
        <dbReference type="Proteomes" id="UP000245959"/>
    </source>
</evidence>
<dbReference type="AlphaFoldDB" id="A0A2U1BA80"/>
<dbReference type="RefSeq" id="WP_116882609.1">
    <property type="nucleotide sequence ID" value="NZ_CABMMC010000022.1"/>
</dbReference>
<dbReference type="SUPFAM" id="SSF51445">
    <property type="entry name" value="(Trans)glycosidases"/>
    <property type="match status" value="1"/>
</dbReference>